<feature type="binding site" evidence="8">
    <location>
        <position position="132"/>
    </location>
    <ligand>
        <name>Zn(2+)</name>
        <dbReference type="ChEBI" id="CHEBI:29105"/>
    </ligand>
</feature>
<evidence type="ECO:0000256" key="2">
    <source>
        <dbReference type="ARBA" id="ARBA00010772"/>
    </source>
</evidence>
<evidence type="ECO:0000259" key="9">
    <source>
        <dbReference type="Pfam" id="PF20511"/>
    </source>
</evidence>
<dbReference type="Proteomes" id="UP000642993">
    <property type="component" value="Unassembled WGS sequence"/>
</dbReference>
<dbReference type="GO" id="GO:0004476">
    <property type="term" value="F:mannose-6-phosphate isomerase activity"/>
    <property type="evidence" value="ECO:0007669"/>
    <property type="project" value="UniProtKB-EC"/>
</dbReference>
<evidence type="ECO:0000313" key="10">
    <source>
        <dbReference type="EMBL" id="MBD8506608.1"/>
    </source>
</evidence>
<dbReference type="NCBIfam" id="TIGR00218">
    <property type="entry name" value="manA"/>
    <property type="match status" value="1"/>
</dbReference>
<dbReference type="InterPro" id="IPR018050">
    <property type="entry name" value="Pmannose_isomerase-type1_CS"/>
</dbReference>
<dbReference type="GO" id="GO:0005829">
    <property type="term" value="C:cytosol"/>
    <property type="evidence" value="ECO:0007669"/>
    <property type="project" value="TreeGrafter"/>
</dbReference>
<accession>A0A927JCH8</accession>
<dbReference type="InterPro" id="IPR001250">
    <property type="entry name" value="Man6P_Isoase-1"/>
</dbReference>
<dbReference type="InterPro" id="IPR046457">
    <property type="entry name" value="PMI_typeI_cat"/>
</dbReference>
<dbReference type="EC" id="5.3.1.8" evidence="3"/>
<comment type="catalytic activity">
    <reaction evidence="1">
        <text>D-mannose 6-phosphate = D-fructose 6-phosphate</text>
        <dbReference type="Rhea" id="RHEA:12356"/>
        <dbReference type="ChEBI" id="CHEBI:58735"/>
        <dbReference type="ChEBI" id="CHEBI:61527"/>
        <dbReference type="EC" id="5.3.1.8"/>
    </reaction>
</comment>
<dbReference type="GO" id="GO:0008270">
    <property type="term" value="F:zinc ion binding"/>
    <property type="evidence" value="ECO:0007669"/>
    <property type="project" value="InterPro"/>
</dbReference>
<dbReference type="PROSITE" id="PS00965">
    <property type="entry name" value="PMI_I_1"/>
    <property type="match status" value="1"/>
</dbReference>
<dbReference type="PANTHER" id="PTHR10309:SF0">
    <property type="entry name" value="MANNOSE-6-PHOSPHATE ISOMERASE"/>
    <property type="match status" value="1"/>
</dbReference>
<dbReference type="AlphaFoldDB" id="A0A927JCH8"/>
<reference evidence="10" key="1">
    <citation type="submission" date="2020-09" db="EMBL/GenBank/DDBJ databases">
        <title>Hoyosella lacisalsi sp. nov., a halotolerant actinobacterium isolated from soil of Lake Gudzhirganskoe.</title>
        <authorList>
            <person name="Yang Q."/>
            <person name="Guo P.Y."/>
            <person name="Liu S.W."/>
            <person name="Li F.N."/>
            <person name="Sun C.H."/>
        </authorList>
    </citation>
    <scope>NUCLEOTIDE SEQUENCE</scope>
    <source>
        <strain evidence="10">G463</strain>
    </source>
</reference>
<feature type="active site" evidence="7">
    <location>
        <position position="282"/>
    </location>
</feature>
<dbReference type="GO" id="GO:0005975">
    <property type="term" value="P:carbohydrate metabolic process"/>
    <property type="evidence" value="ECO:0007669"/>
    <property type="project" value="InterPro"/>
</dbReference>
<dbReference type="InterPro" id="IPR011051">
    <property type="entry name" value="RmlC_Cupin_sf"/>
</dbReference>
<dbReference type="CDD" id="cd07011">
    <property type="entry name" value="cupin_PMI_type_I_N"/>
    <property type="match status" value="1"/>
</dbReference>
<name>A0A927JCH8_9ACTN</name>
<feature type="binding site" evidence="8">
    <location>
        <position position="97"/>
    </location>
    <ligand>
        <name>Zn(2+)</name>
        <dbReference type="ChEBI" id="CHEBI:29105"/>
    </ligand>
</feature>
<dbReference type="GO" id="GO:0009298">
    <property type="term" value="P:GDP-mannose biosynthetic process"/>
    <property type="evidence" value="ECO:0007669"/>
    <property type="project" value="InterPro"/>
</dbReference>
<dbReference type="SUPFAM" id="SSF51182">
    <property type="entry name" value="RmlC-like cupins"/>
    <property type="match status" value="1"/>
</dbReference>
<comment type="cofactor">
    <cofactor evidence="8">
        <name>Zn(2+)</name>
        <dbReference type="ChEBI" id="CHEBI:29105"/>
    </cofactor>
    <text evidence="8">Binds 1 zinc ion per subunit.</text>
</comment>
<dbReference type="PIRSF" id="PIRSF001480">
    <property type="entry name" value="Mannose-6-phosphate_isomerase"/>
    <property type="match status" value="1"/>
</dbReference>
<dbReference type="Gene3D" id="1.10.441.10">
    <property type="entry name" value="Phosphomannose Isomerase, domain 2"/>
    <property type="match status" value="1"/>
</dbReference>
<proteinExistence type="inferred from homology"/>
<dbReference type="PANTHER" id="PTHR10309">
    <property type="entry name" value="MANNOSE-6-PHOSPHATE ISOMERASE"/>
    <property type="match status" value="1"/>
</dbReference>
<keyword evidence="4 8" id="KW-0479">Metal-binding</keyword>
<evidence type="ECO:0000256" key="5">
    <source>
        <dbReference type="ARBA" id="ARBA00022833"/>
    </source>
</evidence>
<protein>
    <recommendedName>
        <fullName evidence="3">mannose-6-phosphate isomerase</fullName>
        <ecNumber evidence="3">5.3.1.8</ecNumber>
    </recommendedName>
</protein>
<comment type="similarity">
    <text evidence="2">Belongs to the mannose-6-phosphate isomerase type 1 family.</text>
</comment>
<evidence type="ECO:0000256" key="3">
    <source>
        <dbReference type="ARBA" id="ARBA00011956"/>
    </source>
</evidence>
<evidence type="ECO:0000256" key="1">
    <source>
        <dbReference type="ARBA" id="ARBA00000757"/>
    </source>
</evidence>
<comment type="caution">
    <text evidence="10">The sequence shown here is derived from an EMBL/GenBank/DDBJ whole genome shotgun (WGS) entry which is preliminary data.</text>
</comment>
<dbReference type="Gene3D" id="2.60.120.10">
    <property type="entry name" value="Jelly Rolls"/>
    <property type="match status" value="2"/>
</dbReference>
<sequence length="410" mass="44342">MQLLDCPVRNYAWGSRTALAELRGQPGPSPHPEAELWMGAHPADPSRLAGSGSTLLGQIAEDPVAALGQRVCERFDKRLPFLMKILAAEEPLSIQAHPSLQQAREGFERENHRGISLAARSRNYKDDNHKPELIVALTPFSAMAGFRDPASTVELLEQLGSERFVPYRDLLAAQPDGSGLRALFTTWITLPSSDVSELVDDLAESCVALLARSQRGRFAAVARNLLQLVERYPGDAGVLAAILLNHITLRPGEGIFLDAGNLHAYLHGVGVELMANSDNVLRGGLTPKHVDVPELLRVVDFEPLELAPVPLRNAEPGGTVEQVYQAPIDEFALSRIELDATGLLHSVSHGLSRGGPQIIACTRGEVIARGGEQEVRVPAGGALWIPDSDPEVILHAVTARDEVFRAVVPH</sequence>
<evidence type="ECO:0000313" key="11">
    <source>
        <dbReference type="Proteomes" id="UP000642993"/>
    </source>
</evidence>
<feature type="binding site" evidence="8">
    <location>
        <position position="263"/>
    </location>
    <ligand>
        <name>Zn(2+)</name>
        <dbReference type="ChEBI" id="CHEBI:29105"/>
    </ligand>
</feature>
<feature type="domain" description="Phosphomannose isomerase type I catalytic" evidence="9">
    <location>
        <begin position="2"/>
        <end position="147"/>
    </location>
</feature>
<evidence type="ECO:0000256" key="4">
    <source>
        <dbReference type="ARBA" id="ARBA00022723"/>
    </source>
</evidence>
<dbReference type="EMBL" id="JACYWE010000004">
    <property type="protein sequence ID" value="MBD8506608.1"/>
    <property type="molecule type" value="Genomic_DNA"/>
</dbReference>
<keyword evidence="5 8" id="KW-0862">Zinc</keyword>
<feature type="binding site" evidence="8">
    <location>
        <position position="95"/>
    </location>
    <ligand>
        <name>Zn(2+)</name>
        <dbReference type="ChEBI" id="CHEBI:29105"/>
    </ligand>
</feature>
<evidence type="ECO:0000256" key="8">
    <source>
        <dbReference type="PIRSR" id="PIRSR001480-2"/>
    </source>
</evidence>
<dbReference type="InterPro" id="IPR016305">
    <property type="entry name" value="Mannose-6-P_Isomerase"/>
</dbReference>
<dbReference type="RefSeq" id="WP_192039139.1">
    <property type="nucleotide sequence ID" value="NZ_JACYWE010000004.1"/>
</dbReference>
<keyword evidence="6 10" id="KW-0413">Isomerase</keyword>
<dbReference type="Pfam" id="PF20511">
    <property type="entry name" value="PMI_typeI_cat"/>
    <property type="match status" value="1"/>
</dbReference>
<gene>
    <name evidence="10" type="primary">manA</name>
    <name evidence="10" type="ORF">HT102_08925</name>
</gene>
<keyword evidence="11" id="KW-1185">Reference proteome</keyword>
<evidence type="ECO:0000256" key="7">
    <source>
        <dbReference type="PIRSR" id="PIRSR001480-1"/>
    </source>
</evidence>
<dbReference type="InterPro" id="IPR014710">
    <property type="entry name" value="RmlC-like_jellyroll"/>
</dbReference>
<organism evidence="10 11">
    <name type="scientific">Lolliginicoccus lacisalsi</name>
    <dbReference type="NCBI Taxonomy" id="2742202"/>
    <lineage>
        <taxon>Bacteria</taxon>
        <taxon>Bacillati</taxon>
        <taxon>Actinomycetota</taxon>
        <taxon>Actinomycetes</taxon>
        <taxon>Mycobacteriales</taxon>
        <taxon>Hoyosellaceae</taxon>
        <taxon>Lolliginicoccus</taxon>
    </lineage>
</organism>
<evidence type="ECO:0000256" key="6">
    <source>
        <dbReference type="ARBA" id="ARBA00023235"/>
    </source>
</evidence>
<dbReference type="PRINTS" id="PR00714">
    <property type="entry name" value="MAN6PISMRASE"/>
</dbReference>